<dbReference type="EMBL" id="BEYQ01000007">
    <property type="protein sequence ID" value="GBD53179.1"/>
    <property type="molecule type" value="Genomic_DNA"/>
</dbReference>
<dbReference type="RefSeq" id="WP_238142382.1">
    <property type="nucleotide sequence ID" value="NZ_BEYQ01000007.1"/>
</dbReference>
<evidence type="ECO:0000313" key="2">
    <source>
        <dbReference type="Proteomes" id="UP000236321"/>
    </source>
</evidence>
<sequence length="181" mass="20842">MLVAERHIIKKRYRFWAEIDHLSWQSKNLYNSANYLIRQNFIYGHGYLTYNQMASLMKKTEQYQALPAKVSQQVLRGLDKNWQSFFAASSEFKSHPDKFLGKPKIPGYKEQKKGRNLLVYTIQAISKVGGSSRFCVISLIDIMIDRSLCPLCLCGSFHPLALEKCILEYILPTKAGRASRS</sequence>
<evidence type="ECO:0000313" key="1">
    <source>
        <dbReference type="EMBL" id="GBD53179.1"/>
    </source>
</evidence>
<organism evidence="1 2">
    <name type="scientific">Microcystis aeruginosa NIES-298</name>
    <dbReference type="NCBI Taxonomy" id="449468"/>
    <lineage>
        <taxon>Bacteria</taxon>
        <taxon>Bacillati</taxon>
        <taxon>Cyanobacteriota</taxon>
        <taxon>Cyanophyceae</taxon>
        <taxon>Oscillatoriophycideae</taxon>
        <taxon>Chroococcales</taxon>
        <taxon>Microcystaceae</taxon>
        <taxon>Microcystis</taxon>
    </lineage>
</organism>
<protein>
    <recommendedName>
        <fullName evidence="3">Transposase</fullName>
    </recommendedName>
</protein>
<comment type="caution">
    <text evidence="1">The sequence shown here is derived from an EMBL/GenBank/DDBJ whole genome shotgun (WGS) entry which is preliminary data.</text>
</comment>
<reference evidence="2" key="1">
    <citation type="submission" date="2017-12" db="EMBL/GenBank/DDBJ databases">
        <title>Improved Draft Genome Sequence of Microcystis aeruginosa NIES-298, a Microcystin-Producing Cyanobacterium from Lake Kasumigaura, Japan.</title>
        <authorList>
            <person name="Yamaguchi H."/>
            <person name="Suzuki S."/>
            <person name="Kawachi M."/>
        </authorList>
    </citation>
    <scope>NUCLEOTIDE SEQUENCE [LARGE SCALE GENOMIC DNA]</scope>
    <source>
        <strain evidence="2">NIES-298</strain>
    </source>
</reference>
<accession>A0A9P2YJX8</accession>
<gene>
    <name evidence="1" type="ORF">BGM30_22720</name>
</gene>
<proteinExistence type="predicted"/>
<dbReference type="AlphaFoldDB" id="A0A9P2YJX8"/>
<evidence type="ECO:0008006" key="3">
    <source>
        <dbReference type="Google" id="ProtNLM"/>
    </source>
</evidence>
<dbReference type="Proteomes" id="UP000236321">
    <property type="component" value="Unassembled WGS sequence"/>
</dbReference>
<name>A0A9P2YJX8_MICAE</name>